<dbReference type="EMBL" id="JBBKAK010000001">
    <property type="protein sequence ID" value="MEJ8670364.1"/>
    <property type="molecule type" value="Genomic_DNA"/>
</dbReference>
<keyword evidence="8" id="KW-1185">Reference proteome</keyword>
<accession>A0ABU8UN71</accession>
<dbReference type="InterPro" id="IPR013517">
    <property type="entry name" value="FG-GAP"/>
</dbReference>
<dbReference type="PANTHER" id="PTHR23221">
    <property type="entry name" value="GLYCOSYLPHOSPHATIDYLINOSITOL PHOSPHOLIPASE D"/>
    <property type="match status" value="1"/>
</dbReference>
<evidence type="ECO:0008006" key="9">
    <source>
        <dbReference type="Google" id="ProtNLM"/>
    </source>
</evidence>
<proteinExistence type="predicted"/>
<dbReference type="InterPro" id="IPR000413">
    <property type="entry name" value="Integrin_alpha"/>
</dbReference>
<dbReference type="PANTHER" id="PTHR23221:SF7">
    <property type="entry name" value="PHOSPHATIDYLINOSITOL-GLYCAN-SPECIFIC PHOSPHOLIPASE D"/>
    <property type="match status" value="1"/>
</dbReference>
<keyword evidence="3" id="KW-0378">Hydrolase</keyword>
<sequence length="250" mass="24959">MRNRIACALLAAALTPLALTLSAPAAHAAPAAKPYDFNGDGLADLAIGAPGATVGGKAKAGAVSVVYGSSTGLKTSTRTLITQNTAGVPGAAEADDAFGSAVASADLNTDGYADLLIGTPGEDVNGDTNDGTVVVVWGAKSGLSGARTVPNSNDRDVDRYGQTVAVGDVDADGDLDILVGANGLFTLAFVNGPFTRTSSFQGGSGSGFPTRTRPRTASRPWPSGPSPPPGTPTWSCTAAGRVPTTRSPTW</sequence>
<dbReference type="Gene3D" id="2.130.10.130">
    <property type="entry name" value="Integrin alpha, N-terminal"/>
    <property type="match status" value="2"/>
</dbReference>
<name>A0ABU8UN71_9ACTN</name>
<keyword evidence="1 6" id="KW-0732">Signal</keyword>
<organism evidence="7 8">
    <name type="scientific">Streptomyces machairae</name>
    <dbReference type="NCBI Taxonomy" id="3134109"/>
    <lineage>
        <taxon>Bacteria</taxon>
        <taxon>Bacillati</taxon>
        <taxon>Actinomycetota</taxon>
        <taxon>Actinomycetes</taxon>
        <taxon>Kitasatosporales</taxon>
        <taxon>Streptomycetaceae</taxon>
        <taxon>Streptomyces</taxon>
    </lineage>
</organism>
<feature type="compositionally biased region" description="Pro residues" evidence="5">
    <location>
        <begin position="222"/>
        <end position="231"/>
    </location>
</feature>
<protein>
    <recommendedName>
        <fullName evidence="9">FG-GAP repeat-containing protein</fullName>
    </recommendedName>
</protein>
<feature type="signal peptide" evidence="6">
    <location>
        <begin position="1"/>
        <end position="28"/>
    </location>
</feature>
<evidence type="ECO:0000256" key="4">
    <source>
        <dbReference type="ARBA" id="ARBA00023180"/>
    </source>
</evidence>
<feature type="compositionally biased region" description="Low complexity" evidence="5">
    <location>
        <begin position="207"/>
        <end position="221"/>
    </location>
</feature>
<dbReference type="InterPro" id="IPR013519">
    <property type="entry name" value="Int_alpha_beta-p"/>
</dbReference>
<evidence type="ECO:0000256" key="2">
    <source>
        <dbReference type="ARBA" id="ARBA00022737"/>
    </source>
</evidence>
<feature type="chain" id="PRO_5045255364" description="FG-GAP repeat-containing protein" evidence="6">
    <location>
        <begin position="29"/>
        <end position="250"/>
    </location>
</feature>
<reference evidence="7 8" key="1">
    <citation type="submission" date="2024-03" db="EMBL/GenBank/DDBJ databases">
        <title>Novel Streptomyces species of biotechnological and ecological value are a feature of Machair soil.</title>
        <authorList>
            <person name="Prole J.R."/>
            <person name="Goodfellow M."/>
            <person name="Allenby N."/>
            <person name="Ward A.C."/>
        </authorList>
    </citation>
    <scope>NUCLEOTIDE SEQUENCE [LARGE SCALE GENOMIC DNA]</scope>
    <source>
        <strain evidence="7 8">MS1.AVA.1</strain>
    </source>
</reference>
<evidence type="ECO:0000256" key="1">
    <source>
        <dbReference type="ARBA" id="ARBA00022729"/>
    </source>
</evidence>
<dbReference type="InterPro" id="IPR028994">
    <property type="entry name" value="Integrin_alpha_N"/>
</dbReference>
<evidence type="ECO:0000256" key="6">
    <source>
        <dbReference type="SAM" id="SignalP"/>
    </source>
</evidence>
<evidence type="ECO:0000313" key="8">
    <source>
        <dbReference type="Proteomes" id="UP001376459"/>
    </source>
</evidence>
<evidence type="ECO:0000313" key="7">
    <source>
        <dbReference type="EMBL" id="MEJ8670364.1"/>
    </source>
</evidence>
<comment type="caution">
    <text evidence="7">The sequence shown here is derived from an EMBL/GenBank/DDBJ whole genome shotgun (WGS) entry which is preliminary data.</text>
</comment>
<gene>
    <name evidence="7" type="ORF">WKI71_23880</name>
</gene>
<keyword evidence="4" id="KW-0325">Glycoprotein</keyword>
<feature type="region of interest" description="Disordered" evidence="5">
    <location>
        <begin position="196"/>
        <end position="250"/>
    </location>
</feature>
<dbReference type="SUPFAM" id="SSF69318">
    <property type="entry name" value="Integrin alpha N-terminal domain"/>
    <property type="match status" value="1"/>
</dbReference>
<dbReference type="PROSITE" id="PS51470">
    <property type="entry name" value="FG_GAP"/>
    <property type="match status" value="2"/>
</dbReference>
<dbReference type="PRINTS" id="PR01185">
    <property type="entry name" value="INTEGRINA"/>
</dbReference>
<evidence type="ECO:0000256" key="3">
    <source>
        <dbReference type="ARBA" id="ARBA00022801"/>
    </source>
</evidence>
<evidence type="ECO:0000256" key="5">
    <source>
        <dbReference type="SAM" id="MobiDB-lite"/>
    </source>
</evidence>
<dbReference type="Pfam" id="PF01839">
    <property type="entry name" value="FG-GAP"/>
    <property type="match status" value="3"/>
</dbReference>
<dbReference type="Proteomes" id="UP001376459">
    <property type="component" value="Unassembled WGS sequence"/>
</dbReference>
<keyword evidence="2" id="KW-0677">Repeat</keyword>
<dbReference type="SMART" id="SM00191">
    <property type="entry name" value="Int_alpha"/>
    <property type="match status" value="2"/>
</dbReference>